<comment type="caution">
    <text evidence="1">The sequence shown here is derived from an EMBL/GenBank/DDBJ whole genome shotgun (WGS) entry which is preliminary data.</text>
</comment>
<proteinExistence type="predicted"/>
<organism evidence="1 2">
    <name type="scientific">Candidatus Entotheonella gemina</name>
    <dbReference type="NCBI Taxonomy" id="1429439"/>
    <lineage>
        <taxon>Bacteria</taxon>
        <taxon>Pseudomonadati</taxon>
        <taxon>Nitrospinota/Tectimicrobiota group</taxon>
        <taxon>Candidatus Tectimicrobiota</taxon>
        <taxon>Candidatus Entotheonellia</taxon>
        <taxon>Candidatus Entotheonellales</taxon>
        <taxon>Candidatus Entotheonellaceae</taxon>
        <taxon>Candidatus Entotheonella</taxon>
    </lineage>
</organism>
<keyword evidence="2" id="KW-1185">Reference proteome</keyword>
<dbReference type="EMBL" id="AZHX01002289">
    <property type="protein sequence ID" value="ETW95657.1"/>
    <property type="molecule type" value="Genomic_DNA"/>
</dbReference>
<evidence type="ECO:0000313" key="2">
    <source>
        <dbReference type="Proteomes" id="UP000019140"/>
    </source>
</evidence>
<dbReference type="AlphaFoldDB" id="W4LCE1"/>
<sequence>MLKSWIGMALAVLALGGLQLAWAQKSTEIYIPIGKSPGLSETRTIIGSVVSVSAPEQRFTVAEGQTNYTVQVDSETRIWLDQSALNTANRNGSFDALQPERRVEVKYKESERQAQVTAEWIKVEMRQ</sequence>
<evidence type="ECO:0000313" key="1">
    <source>
        <dbReference type="EMBL" id="ETW95657.1"/>
    </source>
</evidence>
<dbReference type="HOGENOM" id="CLU_1966541_0_0_7"/>
<dbReference type="Proteomes" id="UP000019140">
    <property type="component" value="Unassembled WGS sequence"/>
</dbReference>
<gene>
    <name evidence="1" type="ORF">ETSY2_47840</name>
</gene>
<reference evidence="1 2" key="1">
    <citation type="journal article" date="2014" name="Nature">
        <title>An environmental bacterial taxon with a large and distinct metabolic repertoire.</title>
        <authorList>
            <person name="Wilson M.C."/>
            <person name="Mori T."/>
            <person name="Ruckert C."/>
            <person name="Uria A.R."/>
            <person name="Helf M.J."/>
            <person name="Takada K."/>
            <person name="Gernert C."/>
            <person name="Steffens U.A."/>
            <person name="Heycke N."/>
            <person name="Schmitt S."/>
            <person name="Rinke C."/>
            <person name="Helfrich E.J."/>
            <person name="Brachmann A.O."/>
            <person name="Gurgui C."/>
            <person name="Wakimoto T."/>
            <person name="Kracht M."/>
            <person name="Crusemann M."/>
            <person name="Hentschel U."/>
            <person name="Abe I."/>
            <person name="Matsunaga S."/>
            <person name="Kalinowski J."/>
            <person name="Takeyama H."/>
            <person name="Piel J."/>
        </authorList>
    </citation>
    <scope>NUCLEOTIDE SEQUENCE [LARGE SCALE GENOMIC DNA]</scope>
    <source>
        <strain evidence="2">TSY2</strain>
    </source>
</reference>
<protein>
    <submittedName>
        <fullName evidence="1">Uncharacterized protein</fullName>
    </submittedName>
</protein>
<dbReference type="PATRIC" id="fig|1429439.4.peg.7926"/>
<accession>W4LCE1</accession>
<name>W4LCE1_9BACT</name>